<keyword evidence="3" id="KW-0238">DNA-binding</keyword>
<evidence type="ECO:0000256" key="2">
    <source>
        <dbReference type="ARBA" id="ARBA00023015"/>
    </source>
</evidence>
<dbReference type="eggNOG" id="COG4336">
    <property type="taxonomic scope" value="Bacteria"/>
</dbReference>
<dbReference type="SUPFAM" id="SSF46785">
    <property type="entry name" value="Winged helix' DNA-binding domain"/>
    <property type="match status" value="1"/>
</dbReference>
<dbReference type="GeneID" id="76462963"/>
<feature type="region of interest" description="Disordered" evidence="5">
    <location>
        <begin position="297"/>
        <end position="333"/>
    </location>
</feature>
<dbReference type="InterPro" id="IPR036388">
    <property type="entry name" value="WH-like_DNA-bd_sf"/>
</dbReference>
<organism evidence="7 8">
    <name type="scientific">Verminephrobacter eiseniae (strain EF01-2)</name>
    <dbReference type="NCBI Taxonomy" id="391735"/>
    <lineage>
        <taxon>Bacteria</taxon>
        <taxon>Pseudomonadati</taxon>
        <taxon>Pseudomonadota</taxon>
        <taxon>Betaproteobacteria</taxon>
        <taxon>Burkholderiales</taxon>
        <taxon>Comamonadaceae</taxon>
        <taxon>Verminephrobacter</taxon>
    </lineage>
</organism>
<feature type="domain" description="HTH lysR-type" evidence="6">
    <location>
        <begin position="10"/>
        <end position="67"/>
    </location>
</feature>
<dbReference type="SUPFAM" id="SSF53850">
    <property type="entry name" value="Periplasmic binding protein-like II"/>
    <property type="match status" value="1"/>
</dbReference>
<dbReference type="CDD" id="cd05466">
    <property type="entry name" value="PBP2_LTTR_substrate"/>
    <property type="match status" value="1"/>
</dbReference>
<dbReference type="FunFam" id="1.10.10.10:FF:000001">
    <property type="entry name" value="LysR family transcriptional regulator"/>
    <property type="match status" value="1"/>
</dbReference>
<accession>A1WRX4</accession>
<name>A1WRX4_VEREI</name>
<dbReference type="PANTHER" id="PTHR30126:SF40">
    <property type="entry name" value="HTH-TYPE TRANSCRIPTIONAL REGULATOR GLTR"/>
    <property type="match status" value="1"/>
</dbReference>
<reference evidence="8" key="1">
    <citation type="submission" date="2006-12" db="EMBL/GenBank/DDBJ databases">
        <title>Complete sequence of chromosome 1 of Verminephrobacter eiseniae EF01-2.</title>
        <authorList>
            <person name="Copeland A."/>
            <person name="Lucas S."/>
            <person name="Lapidus A."/>
            <person name="Barry K."/>
            <person name="Detter J.C."/>
            <person name="Glavina del Rio T."/>
            <person name="Dalin E."/>
            <person name="Tice H."/>
            <person name="Pitluck S."/>
            <person name="Chertkov O."/>
            <person name="Brettin T."/>
            <person name="Bruce D."/>
            <person name="Han C."/>
            <person name="Tapia R."/>
            <person name="Gilna P."/>
            <person name="Schmutz J."/>
            <person name="Larimer F."/>
            <person name="Land M."/>
            <person name="Hauser L."/>
            <person name="Kyrpides N."/>
            <person name="Kim E."/>
            <person name="Stahl D."/>
            <person name="Richardson P."/>
        </authorList>
    </citation>
    <scope>NUCLEOTIDE SEQUENCE [LARGE SCALE GENOMIC DNA]</scope>
    <source>
        <strain evidence="8">EF01-2</strain>
    </source>
</reference>
<dbReference type="EMBL" id="CP000542">
    <property type="protein sequence ID" value="ABM60381.1"/>
    <property type="molecule type" value="Genomic_DNA"/>
</dbReference>
<evidence type="ECO:0000256" key="3">
    <source>
        <dbReference type="ARBA" id="ARBA00023125"/>
    </source>
</evidence>
<evidence type="ECO:0000256" key="4">
    <source>
        <dbReference type="ARBA" id="ARBA00023163"/>
    </source>
</evidence>
<dbReference type="Proteomes" id="UP000000374">
    <property type="component" value="Chromosome"/>
</dbReference>
<dbReference type="HOGENOM" id="CLU_039613_6_5_4"/>
<dbReference type="Pfam" id="PF00126">
    <property type="entry name" value="HTH_1"/>
    <property type="match status" value="1"/>
</dbReference>
<evidence type="ECO:0000313" key="8">
    <source>
        <dbReference type="Proteomes" id="UP000000374"/>
    </source>
</evidence>
<dbReference type="eggNOG" id="COG0583">
    <property type="taxonomic scope" value="Bacteria"/>
</dbReference>
<dbReference type="STRING" id="391735.Veis_4684"/>
<dbReference type="GO" id="GO:0000976">
    <property type="term" value="F:transcription cis-regulatory region binding"/>
    <property type="evidence" value="ECO:0007669"/>
    <property type="project" value="TreeGrafter"/>
</dbReference>
<sequence>MNDEPTNDYPDWGLLGAWVAVVESESVSHAARRLGLSQAAVSMRVKMLEGKLGTDLLDRGTRPAKVTLAGQRLYETSTELLKGADEMLENVRGISRARRSVVRLGCVDSFAAAVGPVLYRALSSTTQQVRLWSGLTPSLTSQFVNRQLDLMITTATSMAGSGVGHTPIFTEQYVLVMPRDYAFDAFCSFSDLGRKLPLIRYSARSTIGDDIDAFLARHGDQLERTCEFDTTDPLLSLVAAGLGFAITTPMCLWQSRHFAPELRMVPLESLRIKGRPYGLLKRSFSVLLSVLPRRRARQAAEGSREPHAHRDGGPDCSRDGGSAGPAAGDAVHARGNGFAGQAFLDGNQHRKRS</sequence>
<gene>
    <name evidence="7" type="ordered locus">Veis_4684</name>
</gene>
<dbReference type="Gene3D" id="3.40.190.10">
    <property type="entry name" value="Periplasmic binding protein-like II"/>
    <property type="match status" value="2"/>
</dbReference>
<comment type="similarity">
    <text evidence="1">Belongs to the LysR transcriptional regulatory family.</text>
</comment>
<dbReference type="RefSeq" id="WP_011812362.1">
    <property type="nucleotide sequence ID" value="NC_008786.1"/>
</dbReference>
<evidence type="ECO:0000259" key="6">
    <source>
        <dbReference type="PROSITE" id="PS50931"/>
    </source>
</evidence>
<protein>
    <submittedName>
        <fullName evidence="7">Transcriptional regulator, LysR family</fullName>
    </submittedName>
</protein>
<dbReference type="InterPro" id="IPR036390">
    <property type="entry name" value="WH_DNA-bd_sf"/>
</dbReference>
<feature type="compositionally biased region" description="Basic and acidic residues" evidence="5">
    <location>
        <begin position="302"/>
        <end position="318"/>
    </location>
</feature>
<keyword evidence="4" id="KW-0804">Transcription</keyword>
<keyword evidence="2" id="KW-0805">Transcription regulation</keyword>
<dbReference type="Pfam" id="PF03466">
    <property type="entry name" value="LysR_substrate"/>
    <property type="match status" value="1"/>
</dbReference>
<keyword evidence="8" id="KW-1185">Reference proteome</keyword>
<dbReference type="PROSITE" id="PS50931">
    <property type="entry name" value="HTH_LYSR"/>
    <property type="match status" value="1"/>
</dbReference>
<dbReference type="InterPro" id="IPR000847">
    <property type="entry name" value="LysR_HTH_N"/>
</dbReference>
<dbReference type="InterPro" id="IPR005119">
    <property type="entry name" value="LysR_subst-bd"/>
</dbReference>
<dbReference type="GO" id="GO:0003700">
    <property type="term" value="F:DNA-binding transcription factor activity"/>
    <property type="evidence" value="ECO:0007669"/>
    <property type="project" value="InterPro"/>
</dbReference>
<dbReference type="KEGG" id="vei:Veis_4684"/>
<proteinExistence type="inferred from homology"/>
<evidence type="ECO:0000313" key="7">
    <source>
        <dbReference type="EMBL" id="ABM60381.1"/>
    </source>
</evidence>
<dbReference type="Gene3D" id="1.10.10.10">
    <property type="entry name" value="Winged helix-like DNA-binding domain superfamily/Winged helix DNA-binding domain"/>
    <property type="match status" value="1"/>
</dbReference>
<evidence type="ECO:0000256" key="5">
    <source>
        <dbReference type="SAM" id="MobiDB-lite"/>
    </source>
</evidence>
<dbReference type="PANTHER" id="PTHR30126">
    <property type="entry name" value="HTH-TYPE TRANSCRIPTIONAL REGULATOR"/>
    <property type="match status" value="1"/>
</dbReference>
<dbReference type="PRINTS" id="PR00039">
    <property type="entry name" value="HTHLYSR"/>
</dbReference>
<evidence type="ECO:0000256" key="1">
    <source>
        <dbReference type="ARBA" id="ARBA00009437"/>
    </source>
</evidence>
<dbReference type="AlphaFoldDB" id="A1WRX4"/>